<dbReference type="AlphaFoldDB" id="A0A8J8MIP5"/>
<dbReference type="Proteomes" id="UP000683246">
    <property type="component" value="Chromosome"/>
</dbReference>
<keyword evidence="3" id="KW-1185">Reference proteome</keyword>
<organism evidence="2 3">
    <name type="scientific">Vallitalea pronyensis</name>
    <dbReference type="NCBI Taxonomy" id="1348613"/>
    <lineage>
        <taxon>Bacteria</taxon>
        <taxon>Bacillati</taxon>
        <taxon>Bacillota</taxon>
        <taxon>Clostridia</taxon>
        <taxon>Lachnospirales</taxon>
        <taxon>Vallitaleaceae</taxon>
        <taxon>Vallitalea</taxon>
    </lineage>
</organism>
<sequence>MMNINIRRPYDDDIDALHVFFKETIPHTWEKEGVGDCVDEIQSEIIEKMAYLKKDLETNGRHHFFLIACMENKIVGTIAYGLCGPLINNCTDGRYKDMGEIGSVFILPDYQKKGIGTLLLNAMLIVLHGQHIEEFVLDSGYSQAQNVWKKKLGEPTHMLKDHWGEGADHMVWHCKIADLSINYRIE</sequence>
<dbReference type="GO" id="GO:0016747">
    <property type="term" value="F:acyltransferase activity, transferring groups other than amino-acyl groups"/>
    <property type="evidence" value="ECO:0007669"/>
    <property type="project" value="InterPro"/>
</dbReference>
<protein>
    <submittedName>
        <fullName evidence="2">GNAT family N-acetyltransferase</fullName>
    </submittedName>
</protein>
<dbReference type="RefSeq" id="WP_212697854.1">
    <property type="nucleotide sequence ID" value="NZ_CP058649.1"/>
</dbReference>
<dbReference type="CDD" id="cd04301">
    <property type="entry name" value="NAT_SF"/>
    <property type="match status" value="1"/>
</dbReference>
<dbReference type="Pfam" id="PF00583">
    <property type="entry name" value="Acetyltransf_1"/>
    <property type="match status" value="1"/>
</dbReference>
<evidence type="ECO:0000259" key="1">
    <source>
        <dbReference type="PROSITE" id="PS51186"/>
    </source>
</evidence>
<evidence type="ECO:0000313" key="2">
    <source>
        <dbReference type="EMBL" id="QUI22370.1"/>
    </source>
</evidence>
<dbReference type="EMBL" id="CP058649">
    <property type="protein sequence ID" value="QUI22370.1"/>
    <property type="molecule type" value="Genomic_DNA"/>
</dbReference>
<proteinExistence type="predicted"/>
<dbReference type="InterPro" id="IPR000182">
    <property type="entry name" value="GNAT_dom"/>
</dbReference>
<dbReference type="Gene3D" id="3.40.630.30">
    <property type="match status" value="1"/>
</dbReference>
<dbReference type="InterPro" id="IPR016181">
    <property type="entry name" value="Acyl_CoA_acyltransferase"/>
</dbReference>
<feature type="domain" description="N-acetyltransferase" evidence="1">
    <location>
        <begin position="4"/>
        <end position="177"/>
    </location>
</feature>
<dbReference type="KEGG" id="vpy:HZI73_08675"/>
<dbReference type="PROSITE" id="PS51186">
    <property type="entry name" value="GNAT"/>
    <property type="match status" value="1"/>
</dbReference>
<reference evidence="2" key="1">
    <citation type="submission" date="2020-07" db="EMBL/GenBank/DDBJ databases">
        <title>Vallitalea pronyensis genome.</title>
        <authorList>
            <person name="Postec A."/>
        </authorList>
    </citation>
    <scope>NUCLEOTIDE SEQUENCE</scope>
    <source>
        <strain evidence="2">FatNI3</strain>
    </source>
</reference>
<evidence type="ECO:0000313" key="3">
    <source>
        <dbReference type="Proteomes" id="UP000683246"/>
    </source>
</evidence>
<gene>
    <name evidence="2" type="ORF">HZI73_08675</name>
</gene>
<accession>A0A8J8MIP5</accession>
<name>A0A8J8MIP5_9FIRM</name>
<dbReference type="SUPFAM" id="SSF55729">
    <property type="entry name" value="Acyl-CoA N-acyltransferases (Nat)"/>
    <property type="match status" value="1"/>
</dbReference>